<comment type="subcellular location">
    <subcellularLocation>
        <location evidence="1 6">Nucleus</location>
    </subcellularLocation>
</comment>
<keyword evidence="4 6" id="KW-0804">Transcription</keyword>
<comment type="caution">
    <text evidence="9">The sequence shown here is derived from an EMBL/GenBank/DDBJ whole genome shotgun (WGS) entry which is preliminary data.</text>
</comment>
<evidence type="ECO:0000259" key="8">
    <source>
        <dbReference type="Pfam" id="PF10513"/>
    </source>
</evidence>
<dbReference type="KEGG" id="csl:COCSUDRAFT_41002"/>
<dbReference type="GO" id="GO:0035267">
    <property type="term" value="C:NuA4 histone acetyltransferase complex"/>
    <property type="evidence" value="ECO:0007669"/>
    <property type="project" value="InterPro"/>
</dbReference>
<evidence type="ECO:0000313" key="10">
    <source>
        <dbReference type="Proteomes" id="UP000007264"/>
    </source>
</evidence>
<evidence type="ECO:0000256" key="2">
    <source>
        <dbReference type="ARBA" id="ARBA00008035"/>
    </source>
</evidence>
<dbReference type="OrthoDB" id="435275at2759"/>
<evidence type="ECO:0000256" key="6">
    <source>
        <dbReference type="RuleBase" id="RU361124"/>
    </source>
</evidence>
<evidence type="ECO:0000256" key="3">
    <source>
        <dbReference type="ARBA" id="ARBA00023015"/>
    </source>
</evidence>
<evidence type="ECO:0000313" key="9">
    <source>
        <dbReference type="EMBL" id="EIE24666.1"/>
    </source>
</evidence>
<comment type="similarity">
    <text evidence="2 6">Belongs to the enhancer of polycomb family.</text>
</comment>
<accession>I0Z1Z7</accession>
<dbReference type="Pfam" id="PF10513">
    <property type="entry name" value="EPL1"/>
    <property type="match status" value="1"/>
</dbReference>
<dbReference type="GeneID" id="17042667"/>
<keyword evidence="3 6" id="KW-0805">Transcription regulation</keyword>
<keyword evidence="5 6" id="KW-0539">Nucleus</keyword>
<evidence type="ECO:0000256" key="1">
    <source>
        <dbReference type="ARBA" id="ARBA00004123"/>
    </source>
</evidence>
<sequence length="492" mass="54362">MVSSAKAKGGKEIPVPKVTLVPTYNIDYLPTFREQNTYIRGRGGIGYHDDRFIEYDLDKEDQEWLEAFNKGQDRLPSRRMELLMWRLECANAEATDRALAAAGAAQTERQSPSAAAAVDHMTREEAYEVITAAHPVRTLVRDAIYDFWRTKRERIGKPLLRRLQAPTSSSDQNPFGVFRPREKIHRPQTRRRRENNEDSLDKMQAIRKNMKKACEILEWLTRREQRKVNLAYIETDLQRLQMKLKVEPRHLHDAIEAEYAAAAKAKPVRRPIELDPKSGDAGTAGNAASDAAAAAASSALAVTADIARRLKKRKKDAKRPAQSLAALPPPPLPPSPVMLFTLPPNMARMSLGGDPALPDALARGQGCPRIGRGGRLIFDRVHALTHEELSGSAQNDDGDFKQLYDMPNPYSPAQSKPDGPRKSAGDAKQKQGASSTAAAIHSIHAASRSGSQTVNPLQPGSPFRASEPSQYQARAQVDSTQMTQPLPMVAPV</sequence>
<feature type="compositionally biased region" description="Low complexity" evidence="7">
    <location>
        <begin position="432"/>
        <end position="451"/>
    </location>
</feature>
<evidence type="ECO:0000256" key="7">
    <source>
        <dbReference type="SAM" id="MobiDB-lite"/>
    </source>
</evidence>
<feature type="region of interest" description="Disordered" evidence="7">
    <location>
        <begin position="389"/>
        <end position="492"/>
    </location>
</feature>
<feature type="region of interest" description="Disordered" evidence="7">
    <location>
        <begin position="311"/>
        <end position="339"/>
    </location>
</feature>
<dbReference type="PANTHER" id="PTHR14898">
    <property type="entry name" value="ENHANCER OF POLYCOMB"/>
    <property type="match status" value="1"/>
</dbReference>
<protein>
    <recommendedName>
        <fullName evidence="6">Enhancer of polycomb-like protein</fullName>
    </recommendedName>
</protein>
<dbReference type="GO" id="GO:0006357">
    <property type="term" value="P:regulation of transcription by RNA polymerase II"/>
    <property type="evidence" value="ECO:0007669"/>
    <property type="project" value="InterPro"/>
</dbReference>
<feature type="domain" description="Enhancer of polycomb-like N-terminal" evidence="8">
    <location>
        <begin position="10"/>
        <end position="88"/>
    </location>
</feature>
<dbReference type="eggNOG" id="KOG2261">
    <property type="taxonomic scope" value="Eukaryota"/>
</dbReference>
<feature type="compositionally biased region" description="Pro residues" evidence="7">
    <location>
        <begin position="327"/>
        <end position="336"/>
    </location>
</feature>
<dbReference type="Proteomes" id="UP000007264">
    <property type="component" value="Unassembled WGS sequence"/>
</dbReference>
<feature type="compositionally biased region" description="Basic and acidic residues" evidence="7">
    <location>
        <begin position="418"/>
        <end position="429"/>
    </location>
</feature>
<reference evidence="9 10" key="1">
    <citation type="journal article" date="2012" name="Genome Biol.">
        <title>The genome of the polar eukaryotic microalga coccomyxa subellipsoidea reveals traits of cold adaptation.</title>
        <authorList>
            <person name="Blanc G."/>
            <person name="Agarkova I."/>
            <person name="Grimwood J."/>
            <person name="Kuo A."/>
            <person name="Brueggeman A."/>
            <person name="Dunigan D."/>
            <person name="Gurnon J."/>
            <person name="Ladunga I."/>
            <person name="Lindquist E."/>
            <person name="Lucas S."/>
            <person name="Pangilinan J."/>
            <person name="Proschold T."/>
            <person name="Salamov A."/>
            <person name="Schmutz J."/>
            <person name="Weeks D."/>
            <person name="Yamada T."/>
            <person name="Claverie J.M."/>
            <person name="Grigoriev I."/>
            <person name="Van Etten J."/>
            <person name="Lomsadze A."/>
            <person name="Borodovsky M."/>
        </authorList>
    </citation>
    <scope>NUCLEOTIDE SEQUENCE [LARGE SCALE GENOMIC DNA]</scope>
    <source>
        <strain evidence="9 10">C-169</strain>
    </source>
</reference>
<gene>
    <name evidence="9" type="ORF">COCSUDRAFT_41002</name>
</gene>
<feature type="compositionally biased region" description="Polar residues" evidence="7">
    <location>
        <begin position="467"/>
        <end position="484"/>
    </location>
</feature>
<dbReference type="InterPro" id="IPR019542">
    <property type="entry name" value="Enhancer_polycomb-like_N"/>
</dbReference>
<dbReference type="RefSeq" id="XP_005649210.1">
    <property type="nucleotide sequence ID" value="XM_005649153.1"/>
</dbReference>
<dbReference type="EMBL" id="AGSI01000005">
    <property type="protein sequence ID" value="EIE24666.1"/>
    <property type="molecule type" value="Genomic_DNA"/>
</dbReference>
<dbReference type="GO" id="GO:0005634">
    <property type="term" value="C:nucleus"/>
    <property type="evidence" value="ECO:0007669"/>
    <property type="project" value="UniProtKB-SubCell"/>
</dbReference>
<proteinExistence type="inferred from homology"/>
<organism evidence="9 10">
    <name type="scientific">Coccomyxa subellipsoidea (strain C-169)</name>
    <name type="common">Green microalga</name>
    <dbReference type="NCBI Taxonomy" id="574566"/>
    <lineage>
        <taxon>Eukaryota</taxon>
        <taxon>Viridiplantae</taxon>
        <taxon>Chlorophyta</taxon>
        <taxon>core chlorophytes</taxon>
        <taxon>Trebouxiophyceae</taxon>
        <taxon>Trebouxiophyceae incertae sedis</taxon>
        <taxon>Coccomyxaceae</taxon>
        <taxon>Coccomyxa</taxon>
        <taxon>Coccomyxa subellipsoidea</taxon>
    </lineage>
</organism>
<dbReference type="InterPro" id="IPR024943">
    <property type="entry name" value="Enhancer_polycomb"/>
</dbReference>
<evidence type="ECO:0000256" key="4">
    <source>
        <dbReference type="ARBA" id="ARBA00023163"/>
    </source>
</evidence>
<keyword evidence="10" id="KW-1185">Reference proteome</keyword>
<name>I0Z1Z7_COCSC</name>
<dbReference type="STRING" id="574566.I0Z1Z7"/>
<dbReference type="AlphaFoldDB" id="I0Z1Z7"/>
<evidence type="ECO:0000256" key="5">
    <source>
        <dbReference type="ARBA" id="ARBA00023242"/>
    </source>
</evidence>